<dbReference type="GO" id="GO:0006508">
    <property type="term" value="P:proteolysis"/>
    <property type="evidence" value="ECO:0007669"/>
    <property type="project" value="UniProtKB-KW"/>
</dbReference>
<feature type="domain" description="NfeD-like C-terminal" evidence="2">
    <location>
        <begin position="74"/>
        <end position="124"/>
    </location>
</feature>
<keyword evidence="4" id="KW-1185">Reference proteome</keyword>
<gene>
    <name evidence="3" type="ORF">BJY20_000720</name>
</gene>
<keyword evidence="1" id="KW-0812">Transmembrane</keyword>
<keyword evidence="1" id="KW-0472">Membrane</keyword>
<protein>
    <submittedName>
        <fullName evidence="3">Membrane protein implicated in regulation of membrane protease activity</fullName>
    </submittedName>
</protein>
<dbReference type="EMBL" id="JACCAE010000001">
    <property type="protein sequence ID" value="NYF97328.1"/>
    <property type="molecule type" value="Genomic_DNA"/>
</dbReference>
<evidence type="ECO:0000259" key="2">
    <source>
        <dbReference type="Pfam" id="PF01957"/>
    </source>
</evidence>
<reference evidence="3 4" key="1">
    <citation type="submission" date="2020-07" db="EMBL/GenBank/DDBJ databases">
        <title>Sequencing the genomes of 1000 actinobacteria strains.</title>
        <authorList>
            <person name="Klenk H.-P."/>
        </authorList>
    </citation>
    <scope>NUCLEOTIDE SEQUENCE [LARGE SCALE GENOMIC DNA]</scope>
    <source>
        <strain evidence="3 4">DSM 26154</strain>
    </source>
</reference>
<dbReference type="Pfam" id="PF01957">
    <property type="entry name" value="NfeD"/>
    <property type="match status" value="1"/>
</dbReference>
<keyword evidence="1" id="KW-1133">Transmembrane helix</keyword>
<proteinExistence type="predicted"/>
<evidence type="ECO:0000313" key="3">
    <source>
        <dbReference type="EMBL" id="NYF97328.1"/>
    </source>
</evidence>
<sequence>MATTQPLHPPSLEPDAGDVLSWLADELGIGWGLLWGLVVPLLVLAAVGLVLTALLWRRYSRSPSSSTGADVFPGQVVALRSAEGSHGQVFVEGSWWSVRSDVPLRPGQDVRITAVERLELLVEPLESSRDKEES</sequence>
<evidence type="ECO:0000313" key="4">
    <source>
        <dbReference type="Proteomes" id="UP000554054"/>
    </source>
</evidence>
<dbReference type="Proteomes" id="UP000554054">
    <property type="component" value="Unassembled WGS sequence"/>
</dbReference>
<keyword evidence="3" id="KW-0378">Hydrolase</keyword>
<name>A0A852VNR2_9MICO</name>
<accession>A0A852VNR2</accession>
<organism evidence="3 4">
    <name type="scientific">Janibacter cremeus</name>
    <dbReference type="NCBI Taxonomy" id="1285192"/>
    <lineage>
        <taxon>Bacteria</taxon>
        <taxon>Bacillati</taxon>
        <taxon>Actinomycetota</taxon>
        <taxon>Actinomycetes</taxon>
        <taxon>Micrococcales</taxon>
        <taxon>Intrasporangiaceae</taxon>
        <taxon>Janibacter</taxon>
    </lineage>
</organism>
<feature type="transmembrane region" description="Helical" evidence="1">
    <location>
        <begin position="29"/>
        <end position="56"/>
    </location>
</feature>
<evidence type="ECO:0000256" key="1">
    <source>
        <dbReference type="SAM" id="Phobius"/>
    </source>
</evidence>
<dbReference type="RefSeq" id="WP_185990279.1">
    <property type="nucleotide sequence ID" value="NZ_JACCAE010000001.1"/>
</dbReference>
<dbReference type="Gene3D" id="2.40.50.140">
    <property type="entry name" value="Nucleic acid-binding proteins"/>
    <property type="match status" value="1"/>
</dbReference>
<dbReference type="AlphaFoldDB" id="A0A852VNR2"/>
<dbReference type="SUPFAM" id="SSF141322">
    <property type="entry name" value="NfeD domain-like"/>
    <property type="match status" value="1"/>
</dbReference>
<comment type="caution">
    <text evidence="3">The sequence shown here is derived from an EMBL/GenBank/DDBJ whole genome shotgun (WGS) entry which is preliminary data.</text>
</comment>
<dbReference type="GO" id="GO:0008233">
    <property type="term" value="F:peptidase activity"/>
    <property type="evidence" value="ECO:0007669"/>
    <property type="project" value="UniProtKB-KW"/>
</dbReference>
<keyword evidence="3" id="KW-0645">Protease</keyword>
<dbReference type="InterPro" id="IPR002810">
    <property type="entry name" value="NfeD-like_C"/>
</dbReference>
<dbReference type="InterPro" id="IPR012340">
    <property type="entry name" value="NA-bd_OB-fold"/>
</dbReference>